<keyword evidence="5 10" id="KW-0645">Protease</keyword>
<dbReference type="GO" id="GO:0004252">
    <property type="term" value="F:serine-type endopeptidase activity"/>
    <property type="evidence" value="ECO:0000318"/>
    <property type="project" value="GO_Central"/>
</dbReference>
<dbReference type="InterPro" id="IPR000209">
    <property type="entry name" value="Peptidase_S8/S53_dom"/>
</dbReference>
<evidence type="ECO:0000256" key="7">
    <source>
        <dbReference type="ARBA" id="ARBA00022825"/>
    </source>
</evidence>
<name>O67764_AQUAE</name>
<dbReference type="STRING" id="224324.aq_1950"/>
<evidence type="ECO:0000313" key="15">
    <source>
        <dbReference type="Proteomes" id="UP000000798"/>
    </source>
</evidence>
<comment type="similarity">
    <text evidence="3 10">Belongs to the peptidase S8 family.</text>
</comment>
<dbReference type="PROSITE" id="PS00138">
    <property type="entry name" value="SUBTILASE_SER"/>
    <property type="match status" value="1"/>
</dbReference>
<keyword evidence="8" id="KW-0969">Cilium</keyword>
<evidence type="ECO:0000256" key="4">
    <source>
        <dbReference type="ARBA" id="ARBA00022490"/>
    </source>
</evidence>
<keyword evidence="4" id="KW-0963">Cytoplasm</keyword>
<dbReference type="InterPro" id="IPR034204">
    <property type="entry name" value="PfSUB1-like_cat_dom"/>
</dbReference>
<feature type="compositionally biased region" description="Polar residues" evidence="11">
    <location>
        <begin position="511"/>
        <end position="528"/>
    </location>
</feature>
<evidence type="ECO:0000259" key="13">
    <source>
        <dbReference type="Pfam" id="PF22544"/>
    </source>
</evidence>
<evidence type="ECO:0000256" key="5">
    <source>
        <dbReference type="ARBA" id="ARBA00022670"/>
    </source>
</evidence>
<dbReference type="InParanoid" id="O67764"/>
<organism evidence="14 15">
    <name type="scientific">Aquifex aeolicus (strain VF5)</name>
    <dbReference type="NCBI Taxonomy" id="224324"/>
    <lineage>
        <taxon>Bacteria</taxon>
        <taxon>Pseudomonadati</taxon>
        <taxon>Aquificota</taxon>
        <taxon>Aquificia</taxon>
        <taxon>Aquificales</taxon>
        <taxon>Aquificaceae</taxon>
        <taxon>Aquifex</taxon>
    </lineage>
</organism>
<feature type="active site" description="Charge relay system" evidence="10">
    <location>
        <position position="108"/>
    </location>
</feature>
<reference evidence="14 15" key="1">
    <citation type="journal article" date="1998" name="Nature">
        <title>The complete genome of the hyperthermophilic bacterium Aquifex aeolicus.</title>
        <authorList>
            <person name="Deckert G."/>
            <person name="Warren P.V."/>
            <person name="Gaasterland T."/>
            <person name="Young W.G."/>
            <person name="Lenox A.L."/>
            <person name="Graham D.E."/>
            <person name="Overbeek R."/>
            <person name="Snead M.A."/>
            <person name="Keller M."/>
            <person name="Aujay M."/>
            <person name="Huber R."/>
            <person name="Feldman R.A."/>
            <person name="Short J.M."/>
            <person name="Olson G.J."/>
            <person name="Swanson R.V."/>
        </authorList>
    </citation>
    <scope>NUCLEOTIDE SEQUENCE [LARGE SCALE GENOMIC DNA]</scope>
    <source>
        <strain evidence="14 15">VF5</strain>
    </source>
</reference>
<feature type="active site" description="Charge relay system" evidence="10">
    <location>
        <position position="176"/>
    </location>
</feature>
<dbReference type="eggNOG" id="COG1404">
    <property type="taxonomic scope" value="Bacteria"/>
</dbReference>
<evidence type="ECO:0000256" key="8">
    <source>
        <dbReference type="ARBA" id="ARBA00023069"/>
    </source>
</evidence>
<evidence type="ECO:0000256" key="9">
    <source>
        <dbReference type="ARBA" id="ARBA00023273"/>
    </source>
</evidence>
<dbReference type="AlphaFoldDB" id="O67764"/>
<keyword evidence="6 10" id="KW-0378">Hydrolase</keyword>
<dbReference type="PROSITE" id="PS00137">
    <property type="entry name" value="SUBTILASE_HIS"/>
    <property type="match status" value="1"/>
</dbReference>
<evidence type="ECO:0000259" key="12">
    <source>
        <dbReference type="Pfam" id="PF00082"/>
    </source>
</evidence>
<dbReference type="PROSITE" id="PS51892">
    <property type="entry name" value="SUBTILASE"/>
    <property type="match status" value="1"/>
</dbReference>
<evidence type="ECO:0000256" key="10">
    <source>
        <dbReference type="PROSITE-ProRule" id="PRU01240"/>
    </source>
</evidence>
<keyword evidence="7 10" id="KW-0720">Serine protease</keyword>
<dbReference type="Pfam" id="PF22544">
    <property type="entry name" value="HYDIN_VesB_CFA65-like_Ig"/>
    <property type="match status" value="1"/>
</dbReference>
<feature type="domain" description="HYDIN/VesB/CFA65-like Ig-like" evidence="13">
    <location>
        <begin position="411"/>
        <end position="506"/>
    </location>
</feature>
<keyword evidence="9" id="KW-0966">Cell projection</keyword>
<dbReference type="InterPro" id="IPR036852">
    <property type="entry name" value="Peptidase_S8/S53_dom_sf"/>
</dbReference>
<dbReference type="Gene3D" id="3.40.50.200">
    <property type="entry name" value="Peptidase S8/S53 domain"/>
    <property type="match status" value="1"/>
</dbReference>
<dbReference type="Proteomes" id="UP000000798">
    <property type="component" value="Chromosome"/>
</dbReference>
<dbReference type="InterPro" id="IPR023828">
    <property type="entry name" value="Peptidase_S8_Ser-AS"/>
</dbReference>
<dbReference type="InterPro" id="IPR015500">
    <property type="entry name" value="Peptidase_S8_subtilisin-rel"/>
</dbReference>
<dbReference type="KEGG" id="aae:aq_1950"/>
<dbReference type="PIR" id="H70466">
    <property type="entry name" value="H70466"/>
</dbReference>
<feature type="domain" description="Peptidase S8/S53" evidence="12">
    <location>
        <begin position="100"/>
        <end position="381"/>
    </location>
</feature>
<dbReference type="PANTHER" id="PTHR43399:SF4">
    <property type="entry name" value="CELL WALL-ASSOCIATED PROTEASE"/>
    <property type="match status" value="1"/>
</dbReference>
<dbReference type="HOGENOM" id="CLU_486310_0_0_0"/>
<dbReference type="OrthoDB" id="9798386at2"/>
<dbReference type="GO" id="GO:0006508">
    <property type="term" value="P:proteolysis"/>
    <property type="evidence" value="ECO:0000318"/>
    <property type="project" value="GO_Central"/>
</dbReference>
<evidence type="ECO:0000256" key="11">
    <source>
        <dbReference type="SAM" id="MobiDB-lite"/>
    </source>
</evidence>
<dbReference type="InterPro" id="IPR053879">
    <property type="entry name" value="HYDIN_VesB_CFA65-like_Ig"/>
</dbReference>
<dbReference type="InterPro" id="IPR013783">
    <property type="entry name" value="Ig-like_fold"/>
</dbReference>
<dbReference type="GO" id="GO:0005737">
    <property type="term" value="C:cytoplasm"/>
    <property type="evidence" value="ECO:0007669"/>
    <property type="project" value="UniProtKB-SubCell"/>
</dbReference>
<dbReference type="PRINTS" id="PR00723">
    <property type="entry name" value="SUBTILISIN"/>
</dbReference>
<dbReference type="SUPFAM" id="SSF52743">
    <property type="entry name" value="Subtilisin-like"/>
    <property type="match status" value="1"/>
</dbReference>
<dbReference type="RefSeq" id="WP_010881269.1">
    <property type="nucleotide sequence ID" value="NC_000918.1"/>
</dbReference>
<dbReference type="InterPro" id="IPR022398">
    <property type="entry name" value="Peptidase_S8_His-AS"/>
</dbReference>
<dbReference type="NCBIfam" id="NF012200">
    <property type="entry name" value="choice_anch_D"/>
    <property type="match status" value="1"/>
</dbReference>
<dbReference type="EMBL" id="AE000657">
    <property type="protein sequence ID" value="AAC07729.1"/>
    <property type="molecule type" value="Genomic_DNA"/>
</dbReference>
<accession>O67764</accession>
<evidence type="ECO:0000256" key="3">
    <source>
        <dbReference type="ARBA" id="ARBA00011073"/>
    </source>
</evidence>
<dbReference type="EnsemblBacteria" id="AAC07729">
    <property type="protein sequence ID" value="AAC07729"/>
    <property type="gene ID" value="aq_1950"/>
</dbReference>
<evidence type="ECO:0000256" key="2">
    <source>
        <dbReference type="ARBA" id="ARBA00004496"/>
    </source>
</evidence>
<evidence type="ECO:0000256" key="6">
    <source>
        <dbReference type="ARBA" id="ARBA00022801"/>
    </source>
</evidence>
<dbReference type="Gene3D" id="2.60.40.10">
    <property type="entry name" value="Immunoglobulins"/>
    <property type="match status" value="1"/>
</dbReference>
<feature type="active site" description="Charge relay system" evidence="10">
    <location>
        <position position="347"/>
    </location>
</feature>
<dbReference type="Pfam" id="PF00082">
    <property type="entry name" value="Peptidase_S8"/>
    <property type="match status" value="1"/>
</dbReference>
<keyword evidence="15" id="KW-1185">Reference proteome</keyword>
<comment type="subcellular location">
    <subcellularLocation>
        <location evidence="1">Cell projection</location>
        <location evidence="1">Cilium</location>
    </subcellularLocation>
    <subcellularLocation>
        <location evidence="2">Cytoplasm</location>
    </subcellularLocation>
</comment>
<evidence type="ECO:0000256" key="1">
    <source>
        <dbReference type="ARBA" id="ARBA00004138"/>
    </source>
</evidence>
<dbReference type="PANTHER" id="PTHR43399">
    <property type="entry name" value="SUBTILISIN-RELATED"/>
    <property type="match status" value="1"/>
</dbReference>
<proteinExistence type="inferred from homology"/>
<dbReference type="CDD" id="cd07473">
    <property type="entry name" value="Peptidases_S8_Subtilisin_like"/>
    <property type="match status" value="1"/>
</dbReference>
<evidence type="ECO:0000313" key="14">
    <source>
        <dbReference type="EMBL" id="AAC07729.1"/>
    </source>
</evidence>
<gene>
    <name evidence="14" type="primary">aprV</name>
    <name evidence="14" type="ordered locus">aq_1950</name>
</gene>
<sequence length="560" mass="61463">MIALILFLLVAVSFGEEYLLKGELPESLKTFLKKKISEKVYLLDLPDGPLFKQSFNGNFILEKNVKLRALKLPNDTCFSYRWDLEAIDAPEAWDRSVGSQEVYVAVFDTGVDYNHPDLKDNLWKNPDEVCDNGVDDDGNGYVDDCYGVNVLCYPRGYYDTNAPGCNAPDAYDDDGHGTLIAGIIGAVGNNGFLIPGVAWRVKIIPCKFLDASGFGELEGELACFEYIKKLERDKGIKVIAINASYGGEYLFSRVQYEEISNFNGVYITASGNYGDNNDEIDFYPCNYNLDNEICVGAYDVYKKPAYFSNYGYYTVDLFAPGEEILGLYTGKHSNSCEKSLVLGAGTSLSAPFVTGAVALLYSLNRNLSPREIKREILLTGENSKDYDGKSYTCNLLNLNNLLSGESSQKMCLSTGELNFGTLNSGESKTLSLTVRSTGKKDLIITGLRTSNSAFKVSGKNCTLKALKPFEECSIQITFSPVSGGTYTGELTIQTSEGLIRSIKLYGESIPTSSDTSFNPNVPNRSKTSNGGGGGCNTETNSYFILFLLLLLKKVFKGKRA</sequence>
<feature type="region of interest" description="Disordered" evidence="11">
    <location>
        <begin position="511"/>
        <end position="533"/>
    </location>
</feature>
<dbReference type="InterPro" id="IPR051048">
    <property type="entry name" value="Peptidase_S8/S53_subtilisin"/>
</dbReference>
<protein>
    <submittedName>
        <fullName evidence="14">Serine protease</fullName>
    </submittedName>
</protein>